<dbReference type="InterPro" id="IPR001279">
    <property type="entry name" value="Metallo-B-lactamas"/>
</dbReference>
<dbReference type="STRING" id="693661.Arcve_1962"/>
<evidence type="ECO:0000313" key="3">
    <source>
        <dbReference type="Proteomes" id="UP000008136"/>
    </source>
</evidence>
<keyword evidence="3" id="KW-1185">Reference proteome</keyword>
<gene>
    <name evidence="2" type="ordered locus">Arcve_1962</name>
</gene>
<dbReference type="HOGENOM" id="CLU_044538_2_0_2"/>
<protein>
    <submittedName>
        <fullName evidence="2">Beta-lactamase domain protein</fullName>
    </submittedName>
</protein>
<dbReference type="Pfam" id="PF12706">
    <property type="entry name" value="Lactamase_B_2"/>
    <property type="match status" value="1"/>
</dbReference>
<accession>F2KRU1</accession>
<evidence type="ECO:0000313" key="2">
    <source>
        <dbReference type="EMBL" id="AEA47955.1"/>
    </source>
</evidence>
<organism evidence="2 3">
    <name type="scientific">Archaeoglobus veneficus (strain DSM 11195 / SNP6)</name>
    <dbReference type="NCBI Taxonomy" id="693661"/>
    <lineage>
        <taxon>Archaea</taxon>
        <taxon>Methanobacteriati</taxon>
        <taxon>Methanobacteriota</taxon>
        <taxon>Archaeoglobi</taxon>
        <taxon>Archaeoglobales</taxon>
        <taxon>Archaeoglobaceae</taxon>
        <taxon>Archaeoglobus</taxon>
    </lineage>
</organism>
<dbReference type="PANTHER" id="PTHR42663:SF12">
    <property type="entry name" value="ATP-BINDING PROTEIN PHNP"/>
    <property type="match status" value="1"/>
</dbReference>
<proteinExistence type="predicted"/>
<feature type="domain" description="Metallo-beta-lactamase" evidence="1">
    <location>
        <begin position="35"/>
        <end position="222"/>
    </location>
</feature>
<dbReference type="GeneID" id="10395094"/>
<dbReference type="EMBL" id="CP002588">
    <property type="protein sequence ID" value="AEA47955.1"/>
    <property type="molecule type" value="Genomic_DNA"/>
</dbReference>
<name>F2KRU1_ARCVS</name>
<dbReference type="OrthoDB" id="53037at2157"/>
<dbReference type="RefSeq" id="WP_013684609.1">
    <property type="nucleotide sequence ID" value="NC_015320.1"/>
</dbReference>
<dbReference type="SUPFAM" id="SSF56281">
    <property type="entry name" value="Metallo-hydrolase/oxidoreductase"/>
    <property type="match status" value="1"/>
</dbReference>
<dbReference type="PANTHER" id="PTHR42663">
    <property type="entry name" value="HYDROLASE C777.06C-RELATED-RELATED"/>
    <property type="match status" value="1"/>
</dbReference>
<sequence>MRVVLLGTGDSPGTPVIGCHCKTCENARKHGWERKRFSVMIQNKGKTLLIDTSPDMRAQLLRADVERVDAVIWTHCHYDHFSGFGDFYRVQSNVVVYSSPEVHEDIGKYMEFIKYKPVEVESYEPLDLFGMKVTLIDVNHPPLRRSHGVVVECDGYKVAISGDTNREVPSKSLAEMYNADLFIVEALAPEGYRFRKHMNAVEALSLAKNIGAKRTVLTHLGHFFPPHSQAVKKYPVGYDFQTFTFGEEERLDEFFGP</sequence>
<dbReference type="CDD" id="cd16279">
    <property type="entry name" value="metallo-hydrolase-like_MBL-fold"/>
    <property type="match status" value="1"/>
</dbReference>
<reference evidence="2 3" key="1">
    <citation type="submission" date="2011-03" db="EMBL/GenBank/DDBJ databases">
        <title>The complete genome of Archaeoglobus veneficus SNP6.</title>
        <authorList>
            <consortium name="US DOE Joint Genome Institute (JGI-PGF)"/>
            <person name="Lucas S."/>
            <person name="Copeland A."/>
            <person name="Lapidus A."/>
            <person name="Bruce D."/>
            <person name="Goodwin L."/>
            <person name="Pitluck S."/>
            <person name="Kyrpides N."/>
            <person name="Mavromatis K."/>
            <person name="Pagani I."/>
            <person name="Ivanova N."/>
            <person name="Mikhailova N."/>
            <person name="Lu M."/>
            <person name="Detter J.C."/>
            <person name="Tapia R."/>
            <person name="Han C."/>
            <person name="Land M."/>
            <person name="Hauser L."/>
            <person name="Markowitz V."/>
            <person name="Cheng J.-F."/>
            <person name="Hugenholtz P."/>
            <person name="Woyke T."/>
            <person name="Wu D."/>
            <person name="Spring S."/>
            <person name="Brambilla E."/>
            <person name="Klenk H.-P."/>
            <person name="Eisen J.A."/>
        </authorList>
    </citation>
    <scope>NUCLEOTIDE SEQUENCE [LARGE SCALE GENOMIC DNA]</scope>
    <source>
        <strain>SNP6</strain>
    </source>
</reference>
<dbReference type="SMART" id="SM00849">
    <property type="entry name" value="Lactamase_B"/>
    <property type="match status" value="1"/>
</dbReference>
<dbReference type="eggNOG" id="arCOG00499">
    <property type="taxonomic scope" value="Archaea"/>
</dbReference>
<dbReference type="KEGG" id="ave:Arcve_1962"/>
<dbReference type="Proteomes" id="UP000008136">
    <property type="component" value="Chromosome"/>
</dbReference>
<dbReference type="InterPro" id="IPR036866">
    <property type="entry name" value="RibonucZ/Hydroxyglut_hydro"/>
</dbReference>
<dbReference type="Gene3D" id="3.60.15.10">
    <property type="entry name" value="Ribonuclease Z/Hydroxyacylglutathione hydrolase-like"/>
    <property type="match status" value="1"/>
</dbReference>
<evidence type="ECO:0000259" key="1">
    <source>
        <dbReference type="SMART" id="SM00849"/>
    </source>
</evidence>
<dbReference type="AlphaFoldDB" id="F2KRU1"/>